<evidence type="ECO:0008006" key="4">
    <source>
        <dbReference type="Google" id="ProtNLM"/>
    </source>
</evidence>
<dbReference type="Proteomes" id="UP001476950">
    <property type="component" value="Unassembled WGS sequence"/>
</dbReference>
<sequence length="521" mass="56327">MTRAMRRRTGLMVLALLTMLWPTQPGWGKEGSQSKAPLVAEIAFQYAATDPSPAAVKVLDQALALIATMPSACYQATPLLRVANGYTLVGQASKGQQLFTEAFQVGRAQTLANCTLSATSPEEALLNRAGEYAKAGYDAFALAIVRGVDHGFRPIAMLRVVDSYQQAQKPEQARQLLDEALALAQREPDLRRQRQTLLGMAFELKRSRQTAFLPIVLQSALASIRASQSQTEAERSWDLTQTLQIATLMFESGQQAPVLALLQQVLPEIQALRATQFPATPVQLLSQASTLYANLGEVSQATALLATALAQAQALAPSLRPAAVAHVARAYAAMGQLQTARALAGQIKTQTDREPVLQVIALQYAKLDAVAEAVKLARSLATANNLVLSEIVRQYLAYQQYDQALQLARRERVQGILPDIALAYAAAGQPQQAQQVVQAIPSLAQDPAHLDWLLPALAQSFAQKGQFDQALRVAQGIRSKVYKGQALIMIATEYRAQDSVASRAQATAILEQALQVALSMQ</sequence>
<evidence type="ECO:0000313" key="2">
    <source>
        <dbReference type="EMBL" id="MEP1061985.1"/>
    </source>
</evidence>
<keyword evidence="1" id="KW-0732">Signal</keyword>
<feature type="chain" id="PRO_5045963736" description="Tetratricopeptide repeat protein" evidence="1">
    <location>
        <begin position="29"/>
        <end position="521"/>
    </location>
</feature>
<protein>
    <recommendedName>
        <fullName evidence="4">Tetratricopeptide repeat protein</fullName>
    </recommendedName>
</protein>
<gene>
    <name evidence="2" type="ORF">NDI38_26785</name>
</gene>
<dbReference type="EMBL" id="JAMPLM010000050">
    <property type="protein sequence ID" value="MEP1061985.1"/>
    <property type="molecule type" value="Genomic_DNA"/>
</dbReference>
<feature type="signal peptide" evidence="1">
    <location>
        <begin position="1"/>
        <end position="28"/>
    </location>
</feature>
<evidence type="ECO:0000313" key="3">
    <source>
        <dbReference type="Proteomes" id="UP001476950"/>
    </source>
</evidence>
<accession>A0ABV0KRY5</accession>
<organism evidence="2 3">
    <name type="scientific">Stenomitos frigidus AS-A4</name>
    <dbReference type="NCBI Taxonomy" id="2933935"/>
    <lineage>
        <taxon>Bacteria</taxon>
        <taxon>Bacillati</taxon>
        <taxon>Cyanobacteriota</taxon>
        <taxon>Cyanophyceae</taxon>
        <taxon>Leptolyngbyales</taxon>
        <taxon>Leptolyngbyaceae</taxon>
        <taxon>Stenomitos</taxon>
    </lineage>
</organism>
<evidence type="ECO:0000256" key="1">
    <source>
        <dbReference type="SAM" id="SignalP"/>
    </source>
</evidence>
<keyword evidence="3" id="KW-1185">Reference proteome</keyword>
<reference evidence="2 3" key="1">
    <citation type="submission" date="2022-04" db="EMBL/GenBank/DDBJ databases">
        <title>Positive selection, recombination, and allopatry shape intraspecific diversity of widespread and dominant cyanobacteria.</title>
        <authorList>
            <person name="Wei J."/>
            <person name="Shu W."/>
            <person name="Hu C."/>
        </authorList>
    </citation>
    <scope>NUCLEOTIDE SEQUENCE [LARGE SCALE GENOMIC DNA]</scope>
    <source>
        <strain evidence="2 3">AS-A4</strain>
    </source>
</reference>
<dbReference type="InterPro" id="IPR011990">
    <property type="entry name" value="TPR-like_helical_dom_sf"/>
</dbReference>
<dbReference type="RefSeq" id="WP_190448839.1">
    <property type="nucleotide sequence ID" value="NZ_JAMPLM010000050.1"/>
</dbReference>
<dbReference type="Gene3D" id="1.25.40.10">
    <property type="entry name" value="Tetratricopeptide repeat domain"/>
    <property type="match status" value="2"/>
</dbReference>
<name>A0ABV0KRY5_9CYAN</name>
<proteinExistence type="predicted"/>
<comment type="caution">
    <text evidence="2">The sequence shown here is derived from an EMBL/GenBank/DDBJ whole genome shotgun (WGS) entry which is preliminary data.</text>
</comment>